<protein>
    <submittedName>
        <fullName evidence="2">Uncharacterized protein</fullName>
    </submittedName>
</protein>
<name>A0ABS7Z7K7_9SPHI</name>
<proteinExistence type="predicted"/>
<evidence type="ECO:0000313" key="3">
    <source>
        <dbReference type="Proteomes" id="UP001165302"/>
    </source>
</evidence>
<gene>
    <name evidence="2" type="ORF">IPZ78_13375</name>
</gene>
<dbReference type="EMBL" id="JADEYP010000027">
    <property type="protein sequence ID" value="MCA5006140.1"/>
    <property type="molecule type" value="Genomic_DNA"/>
</dbReference>
<dbReference type="RefSeq" id="WP_225554502.1">
    <property type="nucleotide sequence ID" value="NZ_JADEYP010000027.1"/>
</dbReference>
<keyword evidence="1" id="KW-0175">Coiled coil</keyword>
<keyword evidence="3" id="KW-1185">Reference proteome</keyword>
<dbReference type="Proteomes" id="UP001165302">
    <property type="component" value="Unassembled WGS sequence"/>
</dbReference>
<reference evidence="2" key="1">
    <citation type="submission" date="2020-10" db="EMBL/GenBank/DDBJ databases">
        <authorList>
            <person name="Lu T."/>
            <person name="Wang Q."/>
            <person name="Han X."/>
        </authorList>
    </citation>
    <scope>NUCLEOTIDE SEQUENCE</scope>
    <source>
        <strain evidence="2">WQ 366</strain>
    </source>
</reference>
<sequence>MLEIKTLADQLREKLRTADTEDKRLEKAENLLQKEAIPSKNKTPISPDQQKVDAFFKAIEEFKLEATEKSMIRVDSRTINLLKRMKLAKEIDMNRFIVYALHQYISQHPWLPKHIQEILKNTDL</sequence>
<evidence type="ECO:0000313" key="2">
    <source>
        <dbReference type="EMBL" id="MCA5006140.1"/>
    </source>
</evidence>
<accession>A0ABS7Z7K7</accession>
<feature type="coiled-coil region" evidence="1">
    <location>
        <begin position="1"/>
        <end position="31"/>
    </location>
</feature>
<evidence type="ECO:0000256" key="1">
    <source>
        <dbReference type="SAM" id="Coils"/>
    </source>
</evidence>
<organism evidence="2 3">
    <name type="scientific">Sphingobacterium bovistauri</name>
    <dbReference type="NCBI Taxonomy" id="2781959"/>
    <lineage>
        <taxon>Bacteria</taxon>
        <taxon>Pseudomonadati</taxon>
        <taxon>Bacteroidota</taxon>
        <taxon>Sphingobacteriia</taxon>
        <taxon>Sphingobacteriales</taxon>
        <taxon>Sphingobacteriaceae</taxon>
        <taxon>Sphingobacterium</taxon>
    </lineage>
</organism>
<comment type="caution">
    <text evidence="2">The sequence shown here is derived from an EMBL/GenBank/DDBJ whole genome shotgun (WGS) entry which is preliminary data.</text>
</comment>